<dbReference type="EMBL" id="UINC01173048">
    <property type="protein sequence ID" value="SVD78437.1"/>
    <property type="molecule type" value="Genomic_DNA"/>
</dbReference>
<sequence>MHSTLEQLNLIKNKVNDIINKKQLKTRTKIIVVTKTFSLNNIIPLLQNGHIHYGENKIQEAEKKWSETKKKYKNLQLHMIGKLQSNKARKALQLFNYIHSLDNERLALKLSEYQKELRKNIKYFIQVNLADEKHKSGISLTELNHFYNFCIKKLSLNIIGLMCLPPMDSDPQEYFKLLKKTATKLNLNELSMGMSADFELAVLNGSTYLRLGTLIMGKRNFI</sequence>
<dbReference type="NCBIfam" id="TIGR00044">
    <property type="entry name" value="YggS family pyridoxal phosphate-dependent enzyme"/>
    <property type="match status" value="1"/>
</dbReference>
<dbReference type="SUPFAM" id="SSF51419">
    <property type="entry name" value="PLP-binding barrel"/>
    <property type="match status" value="1"/>
</dbReference>
<dbReference type="FunFam" id="3.20.20.10:FF:000018">
    <property type="entry name" value="Pyridoxal phosphate homeostasis protein"/>
    <property type="match status" value="1"/>
</dbReference>
<dbReference type="CDD" id="cd00635">
    <property type="entry name" value="PLPDE_III_YBL036c_like"/>
    <property type="match status" value="1"/>
</dbReference>
<proteinExistence type="inferred from homology"/>
<dbReference type="PANTHER" id="PTHR10146:SF14">
    <property type="entry name" value="PYRIDOXAL PHOSPHATE HOMEOSTASIS PROTEIN"/>
    <property type="match status" value="1"/>
</dbReference>
<reference evidence="3" key="1">
    <citation type="submission" date="2018-05" db="EMBL/GenBank/DDBJ databases">
        <authorList>
            <person name="Lanie J.A."/>
            <person name="Ng W.-L."/>
            <person name="Kazmierczak K.M."/>
            <person name="Andrzejewski T.M."/>
            <person name="Davidsen T.M."/>
            <person name="Wayne K.J."/>
            <person name="Tettelin H."/>
            <person name="Glass J.I."/>
            <person name="Rusch D."/>
            <person name="Podicherti R."/>
            <person name="Tsui H.-C.T."/>
            <person name="Winkler M.E."/>
        </authorList>
    </citation>
    <scope>NUCLEOTIDE SEQUENCE</scope>
</reference>
<dbReference type="InterPro" id="IPR001608">
    <property type="entry name" value="Ala_racemase_N"/>
</dbReference>
<dbReference type="GO" id="GO:0030170">
    <property type="term" value="F:pyridoxal phosphate binding"/>
    <property type="evidence" value="ECO:0007669"/>
    <property type="project" value="InterPro"/>
</dbReference>
<evidence type="ECO:0000256" key="1">
    <source>
        <dbReference type="ARBA" id="ARBA00022898"/>
    </source>
</evidence>
<name>A0A382Y521_9ZZZZ</name>
<dbReference type="AlphaFoldDB" id="A0A382Y521"/>
<dbReference type="Pfam" id="PF01168">
    <property type="entry name" value="Ala_racemase_N"/>
    <property type="match status" value="1"/>
</dbReference>
<dbReference type="PANTHER" id="PTHR10146">
    <property type="entry name" value="PROLINE SYNTHETASE CO-TRANSCRIBED BACTERIAL HOMOLOG PROTEIN"/>
    <property type="match status" value="1"/>
</dbReference>
<dbReference type="Gene3D" id="3.20.20.10">
    <property type="entry name" value="Alanine racemase"/>
    <property type="match status" value="1"/>
</dbReference>
<evidence type="ECO:0000259" key="2">
    <source>
        <dbReference type="Pfam" id="PF01168"/>
    </source>
</evidence>
<feature type="domain" description="Alanine racemase N-terminal" evidence="2">
    <location>
        <begin position="22"/>
        <end position="218"/>
    </location>
</feature>
<accession>A0A382Y521</accession>
<keyword evidence="1" id="KW-0663">Pyridoxal phosphate</keyword>
<dbReference type="InterPro" id="IPR029066">
    <property type="entry name" value="PLP-binding_barrel"/>
</dbReference>
<protein>
    <recommendedName>
        <fullName evidence="2">Alanine racemase N-terminal domain-containing protein</fullName>
    </recommendedName>
</protein>
<dbReference type="InterPro" id="IPR011078">
    <property type="entry name" value="PyrdxlP_homeostasis"/>
</dbReference>
<dbReference type="PIRSF" id="PIRSF004848">
    <property type="entry name" value="YBL036c_PLPDEIII"/>
    <property type="match status" value="1"/>
</dbReference>
<gene>
    <name evidence="3" type="ORF">METZ01_LOCUS431291</name>
</gene>
<organism evidence="3">
    <name type="scientific">marine metagenome</name>
    <dbReference type="NCBI Taxonomy" id="408172"/>
    <lineage>
        <taxon>unclassified sequences</taxon>
        <taxon>metagenomes</taxon>
        <taxon>ecological metagenomes</taxon>
    </lineage>
</organism>
<dbReference type="HAMAP" id="MF_02087">
    <property type="entry name" value="PLP_homeostasis"/>
    <property type="match status" value="1"/>
</dbReference>
<evidence type="ECO:0000313" key="3">
    <source>
        <dbReference type="EMBL" id="SVD78437.1"/>
    </source>
</evidence>